<dbReference type="PROSITE" id="PS00022">
    <property type="entry name" value="EGF_1"/>
    <property type="match status" value="1"/>
</dbReference>
<organism evidence="6 7">
    <name type="scientific">Pomacea canaliculata</name>
    <name type="common">Golden apple snail</name>
    <dbReference type="NCBI Taxonomy" id="400727"/>
    <lineage>
        <taxon>Eukaryota</taxon>
        <taxon>Metazoa</taxon>
        <taxon>Spiralia</taxon>
        <taxon>Lophotrochozoa</taxon>
        <taxon>Mollusca</taxon>
        <taxon>Gastropoda</taxon>
        <taxon>Caenogastropoda</taxon>
        <taxon>Architaenioglossa</taxon>
        <taxon>Ampullarioidea</taxon>
        <taxon>Ampullariidae</taxon>
        <taxon>Pomacea</taxon>
    </lineage>
</organism>
<comment type="caution">
    <text evidence="2">Lacks conserved residue(s) required for the propagation of feature annotation.</text>
</comment>
<protein>
    <recommendedName>
        <fullName evidence="8">EGF-like domain-containing protein</fullName>
    </recommendedName>
</protein>
<keyword evidence="1 2" id="KW-1015">Disulfide bond</keyword>
<evidence type="ECO:0000259" key="4">
    <source>
        <dbReference type="PROSITE" id="PS50025"/>
    </source>
</evidence>
<dbReference type="SMART" id="SM00282">
    <property type="entry name" value="LamG"/>
    <property type="match status" value="3"/>
</dbReference>
<gene>
    <name evidence="6" type="ORF">C0Q70_16596</name>
</gene>
<dbReference type="AlphaFoldDB" id="A0A2T7NQ82"/>
<sequence>MQDNKKLQTGFDCGTGAAVLQSPEEVVMGQWNRLVVARNNNQGSLQLNSANVVEATAPGAYTRITLRQNLYVGGYPDMDTIESRVNTSKRFVGCVQELIINGYRYDFRRGGLVGDAEFGVNVGECSEGLCDNVVCQNGGTCHAKTADTSICLCPLGFHGSICEKETPVRIPRFNGHSHLEYAGLGRTVLAFTELEAVIKPEAVDGMVLYNGYTLDRKGDFLALALRNGFVEFSFDLGTGPARIRSAMPLALNQWHVIRASRTGLQGVLKVDEQPEVTGQSQGAYTQLTLLENLFIGGHHNFDHTSKHANLSTSFAGCIQKIVVNGRPLRILEEKVNGRNIEPCEHPCAGEPCMNGGECVAKRRCTSVTVLWDSQTPTVKTAHTYAQCLVCCVAELERMPTKPMFSGSSFLIYTHSDIAKRITGNKMDVQLYIRPKGRNGLLLWSGQDVMTTNSDFVALGFVDGSLQLHYNLGSGKALVAYNDSRLFDGQWHFIRVQRDNRDAYMEVDSREIVEGSSPGSYTMLNTNRILYLGGMPNVAEGTDNLFTTNYVGCVRDLLLATDLNVQLIEHAQSGRNVLQCRKHL</sequence>
<dbReference type="SMART" id="SM00181">
    <property type="entry name" value="EGF"/>
    <property type="match status" value="1"/>
</dbReference>
<dbReference type="PROSITE" id="PS50025">
    <property type="entry name" value="LAM_G_DOMAIN"/>
    <property type="match status" value="3"/>
</dbReference>
<feature type="disulfide bond" evidence="3">
    <location>
        <begin position="552"/>
        <end position="579"/>
    </location>
</feature>
<reference evidence="6 7" key="1">
    <citation type="submission" date="2018-04" db="EMBL/GenBank/DDBJ databases">
        <title>The genome of golden apple snail Pomacea canaliculata provides insight into stress tolerance and invasive adaptation.</title>
        <authorList>
            <person name="Liu C."/>
            <person name="Liu B."/>
            <person name="Ren Y."/>
            <person name="Zhang Y."/>
            <person name="Wang H."/>
            <person name="Li S."/>
            <person name="Jiang F."/>
            <person name="Yin L."/>
            <person name="Zhang G."/>
            <person name="Qian W."/>
            <person name="Fan W."/>
        </authorList>
    </citation>
    <scope>NUCLEOTIDE SEQUENCE [LARGE SCALE GENOMIC DNA]</scope>
    <source>
        <strain evidence="6">SZHN2017</strain>
        <tissue evidence="6">Muscle</tissue>
    </source>
</reference>
<comment type="caution">
    <text evidence="6">The sequence shown here is derived from an EMBL/GenBank/DDBJ whole genome shotgun (WGS) entry which is preliminary data.</text>
</comment>
<evidence type="ECO:0000313" key="6">
    <source>
        <dbReference type="EMBL" id="PVD23328.1"/>
    </source>
</evidence>
<dbReference type="InterPro" id="IPR001791">
    <property type="entry name" value="Laminin_G"/>
</dbReference>
<feature type="domain" description="EGF-like" evidence="5">
    <location>
        <begin position="126"/>
        <end position="163"/>
    </location>
</feature>
<dbReference type="InterPro" id="IPR013320">
    <property type="entry name" value="ConA-like_dom_sf"/>
</dbReference>
<evidence type="ECO:0000313" key="7">
    <source>
        <dbReference type="Proteomes" id="UP000245119"/>
    </source>
</evidence>
<dbReference type="PANTHER" id="PTHR15036:SF85">
    <property type="entry name" value="SP2353, ISOFORM A"/>
    <property type="match status" value="1"/>
</dbReference>
<evidence type="ECO:0000256" key="1">
    <source>
        <dbReference type="ARBA" id="ARBA00023157"/>
    </source>
</evidence>
<dbReference type="Gene3D" id="2.10.25.10">
    <property type="entry name" value="Laminin"/>
    <property type="match status" value="1"/>
</dbReference>
<dbReference type="OrthoDB" id="10014052at2759"/>
<dbReference type="Pfam" id="PF02210">
    <property type="entry name" value="Laminin_G_2"/>
    <property type="match status" value="1"/>
</dbReference>
<dbReference type="SUPFAM" id="SSF49899">
    <property type="entry name" value="Concanavalin A-like lectins/glucanases"/>
    <property type="match status" value="3"/>
</dbReference>
<proteinExistence type="predicted"/>
<evidence type="ECO:0000256" key="2">
    <source>
        <dbReference type="PROSITE-ProRule" id="PRU00076"/>
    </source>
</evidence>
<dbReference type="Proteomes" id="UP000245119">
    <property type="component" value="Linkage Group LG10"/>
</dbReference>
<dbReference type="PROSITE" id="PS50026">
    <property type="entry name" value="EGF_3"/>
    <property type="match status" value="1"/>
</dbReference>
<dbReference type="CDD" id="cd00110">
    <property type="entry name" value="LamG"/>
    <property type="match status" value="3"/>
</dbReference>
<keyword evidence="7" id="KW-1185">Reference proteome</keyword>
<evidence type="ECO:0000256" key="3">
    <source>
        <dbReference type="PROSITE-ProRule" id="PRU00122"/>
    </source>
</evidence>
<name>A0A2T7NQ82_POMCA</name>
<accession>A0A2T7NQ82</accession>
<feature type="domain" description="Laminin G" evidence="4">
    <location>
        <begin position="1"/>
        <end position="125"/>
    </location>
</feature>
<dbReference type="EMBL" id="PZQS01000010">
    <property type="protein sequence ID" value="PVD23328.1"/>
    <property type="molecule type" value="Genomic_DNA"/>
</dbReference>
<dbReference type="CDD" id="cd00054">
    <property type="entry name" value="EGF_CA"/>
    <property type="match status" value="1"/>
</dbReference>
<dbReference type="PROSITE" id="PS01186">
    <property type="entry name" value="EGF_2"/>
    <property type="match status" value="1"/>
</dbReference>
<dbReference type="GO" id="GO:0016020">
    <property type="term" value="C:membrane"/>
    <property type="evidence" value="ECO:0007669"/>
    <property type="project" value="UniProtKB-SubCell"/>
</dbReference>
<dbReference type="Gene3D" id="2.60.120.200">
    <property type="match status" value="3"/>
</dbReference>
<evidence type="ECO:0008006" key="8">
    <source>
        <dbReference type="Google" id="ProtNLM"/>
    </source>
</evidence>
<feature type="domain" description="Laminin G" evidence="4">
    <location>
        <begin position="399"/>
        <end position="579"/>
    </location>
</feature>
<dbReference type="PANTHER" id="PTHR15036">
    <property type="entry name" value="PIKACHURIN-LIKE PROTEIN"/>
    <property type="match status" value="1"/>
</dbReference>
<dbReference type="STRING" id="400727.A0A2T7NQ82"/>
<keyword evidence="2" id="KW-0245">EGF-like domain</keyword>
<feature type="domain" description="Laminin G" evidence="4">
    <location>
        <begin position="168"/>
        <end position="347"/>
    </location>
</feature>
<dbReference type="InterPro" id="IPR050372">
    <property type="entry name" value="Neurexin-related_CASP"/>
</dbReference>
<feature type="disulfide bond" evidence="2">
    <location>
        <begin position="153"/>
        <end position="162"/>
    </location>
</feature>
<dbReference type="Pfam" id="PF00054">
    <property type="entry name" value="Laminin_G_1"/>
    <property type="match status" value="2"/>
</dbReference>
<evidence type="ECO:0000259" key="5">
    <source>
        <dbReference type="PROSITE" id="PS50026"/>
    </source>
</evidence>
<dbReference type="InterPro" id="IPR000742">
    <property type="entry name" value="EGF"/>
</dbReference>